<dbReference type="Pfam" id="PF00001">
    <property type="entry name" value="7tm_1"/>
    <property type="match status" value="1"/>
</dbReference>
<dbReference type="GO" id="GO:0005886">
    <property type="term" value="C:plasma membrane"/>
    <property type="evidence" value="ECO:0007669"/>
    <property type="project" value="UniProtKB-SubCell"/>
</dbReference>
<dbReference type="Gene3D" id="1.20.1070.10">
    <property type="entry name" value="Rhodopsin 7-helix transmembrane proteins"/>
    <property type="match status" value="1"/>
</dbReference>
<sequence length="329" mass="37063">MEHSNHTTGPWVGEREQAANIPHWYVYIMIGIYAVSSLVVPGNLMTIIAFFKFRLCQATTNMLICNQSIADLLFALTVHPFVLMNYYAPGVRLAERNKMACLLSLTSVMFSLTSSVCNIALLTLERFLSLTMPTKSWNSSKVRISLVFIVPSWVILLVVNVIPLMGFNRWGPGQQCLTYIVSPVFYSHVILLPMLLILLVTALLNLGIWRIAVKRLVCPNPPDKTPTTMLAAKKQLTSQRLTRMQLMIVGCFYAMYMPYIVLSLIKSYLPVQSWKTHGPPEAINILHEVAKLLLGLNSAINPIIYAFHSPYYNKAVRAMCFRAASIHPE</sequence>
<feature type="transmembrane region" description="Helical" evidence="7">
    <location>
        <begin position="102"/>
        <end position="124"/>
    </location>
</feature>
<feature type="transmembrane region" description="Helical" evidence="7">
    <location>
        <begin position="246"/>
        <end position="269"/>
    </location>
</feature>
<dbReference type="EnsemblMetazoa" id="CapteT202992">
    <property type="protein sequence ID" value="CapteP202992"/>
    <property type="gene ID" value="CapteG202992"/>
</dbReference>
<dbReference type="EMBL" id="KB309217">
    <property type="protein sequence ID" value="ELT95105.1"/>
    <property type="molecule type" value="Genomic_DNA"/>
</dbReference>
<dbReference type="PRINTS" id="PR00237">
    <property type="entry name" value="GPCRRHODOPSN"/>
</dbReference>
<evidence type="ECO:0000259" key="8">
    <source>
        <dbReference type="PROSITE" id="PS50262"/>
    </source>
</evidence>
<reference evidence="9 11" key="2">
    <citation type="journal article" date="2013" name="Nature">
        <title>Insights into bilaterian evolution from three spiralian genomes.</title>
        <authorList>
            <person name="Simakov O."/>
            <person name="Marletaz F."/>
            <person name="Cho S.J."/>
            <person name="Edsinger-Gonzales E."/>
            <person name="Havlak P."/>
            <person name="Hellsten U."/>
            <person name="Kuo D.H."/>
            <person name="Larsson T."/>
            <person name="Lv J."/>
            <person name="Arendt D."/>
            <person name="Savage R."/>
            <person name="Osoegawa K."/>
            <person name="de Jong P."/>
            <person name="Grimwood J."/>
            <person name="Chapman J.A."/>
            <person name="Shapiro H."/>
            <person name="Aerts A."/>
            <person name="Otillar R.P."/>
            <person name="Terry A.Y."/>
            <person name="Boore J.L."/>
            <person name="Grigoriev I.V."/>
            <person name="Lindberg D.R."/>
            <person name="Seaver E.C."/>
            <person name="Weisblat D.A."/>
            <person name="Putnam N.H."/>
            <person name="Rokhsar D.S."/>
        </authorList>
    </citation>
    <scope>NUCLEOTIDE SEQUENCE</scope>
    <source>
        <strain evidence="9 11">I ESC-2004</strain>
    </source>
</reference>
<evidence type="ECO:0000256" key="1">
    <source>
        <dbReference type="ARBA" id="ARBA00004651"/>
    </source>
</evidence>
<feature type="transmembrane region" description="Helical" evidence="7">
    <location>
        <begin position="24"/>
        <end position="51"/>
    </location>
</feature>
<evidence type="ECO:0000256" key="6">
    <source>
        <dbReference type="RuleBase" id="RU000688"/>
    </source>
</evidence>
<evidence type="ECO:0000256" key="7">
    <source>
        <dbReference type="SAM" id="Phobius"/>
    </source>
</evidence>
<dbReference type="SUPFAM" id="SSF81321">
    <property type="entry name" value="Family A G protein-coupled receptor-like"/>
    <property type="match status" value="1"/>
</dbReference>
<dbReference type="Proteomes" id="UP000014760">
    <property type="component" value="Unassembled WGS sequence"/>
</dbReference>
<dbReference type="EMBL" id="AMQN01002436">
    <property type="status" value="NOT_ANNOTATED_CDS"/>
    <property type="molecule type" value="Genomic_DNA"/>
</dbReference>
<feature type="transmembrane region" description="Helical" evidence="7">
    <location>
        <begin position="63"/>
        <end position="82"/>
    </location>
</feature>
<keyword evidence="6" id="KW-0297">G-protein coupled receptor</keyword>
<dbReference type="OrthoDB" id="2101615at2759"/>
<keyword evidence="6" id="KW-0675">Receptor</keyword>
<proteinExistence type="inferred from homology"/>
<accession>R7TVR9</accession>
<feature type="domain" description="G-protein coupled receptors family 1 profile" evidence="8">
    <location>
        <begin position="42"/>
        <end position="305"/>
    </location>
</feature>
<dbReference type="PANTHER" id="PTHR22750">
    <property type="entry name" value="G-PROTEIN COUPLED RECEPTOR"/>
    <property type="match status" value="1"/>
</dbReference>
<evidence type="ECO:0000313" key="11">
    <source>
        <dbReference type="Proteomes" id="UP000014760"/>
    </source>
</evidence>
<dbReference type="PROSITE" id="PS50262">
    <property type="entry name" value="G_PROTEIN_RECEP_F1_2"/>
    <property type="match status" value="1"/>
</dbReference>
<protein>
    <recommendedName>
        <fullName evidence="8">G-protein coupled receptors family 1 profile domain-containing protein</fullName>
    </recommendedName>
</protein>
<gene>
    <name evidence="9" type="ORF">CAPTEDRAFT_202992</name>
</gene>
<keyword evidence="6" id="KW-0807">Transducer</keyword>
<comment type="subcellular location">
    <subcellularLocation>
        <location evidence="1">Cell membrane</location>
        <topology evidence="1">Multi-pass membrane protein</topology>
    </subcellularLocation>
</comment>
<reference evidence="10" key="3">
    <citation type="submission" date="2015-06" db="UniProtKB">
        <authorList>
            <consortium name="EnsemblMetazoa"/>
        </authorList>
    </citation>
    <scope>IDENTIFICATION</scope>
</reference>
<dbReference type="AlphaFoldDB" id="R7TVR9"/>
<keyword evidence="4 7" id="KW-1133">Transmembrane helix</keyword>
<evidence type="ECO:0000313" key="10">
    <source>
        <dbReference type="EnsemblMetazoa" id="CapteP202992"/>
    </source>
</evidence>
<dbReference type="HOGENOM" id="CLU_009579_11_5_1"/>
<evidence type="ECO:0000256" key="5">
    <source>
        <dbReference type="ARBA" id="ARBA00023136"/>
    </source>
</evidence>
<dbReference type="GO" id="GO:0004930">
    <property type="term" value="F:G protein-coupled receptor activity"/>
    <property type="evidence" value="ECO:0007669"/>
    <property type="project" value="UniProtKB-KW"/>
</dbReference>
<dbReference type="CDD" id="cd00637">
    <property type="entry name" value="7tm_classA_rhodopsin-like"/>
    <property type="match status" value="1"/>
</dbReference>
<comment type="similarity">
    <text evidence="6">Belongs to the G-protein coupled receptor 1 family.</text>
</comment>
<reference evidence="11" key="1">
    <citation type="submission" date="2012-12" db="EMBL/GenBank/DDBJ databases">
        <authorList>
            <person name="Hellsten U."/>
            <person name="Grimwood J."/>
            <person name="Chapman J.A."/>
            <person name="Shapiro H."/>
            <person name="Aerts A."/>
            <person name="Otillar R.P."/>
            <person name="Terry A.Y."/>
            <person name="Boore J.L."/>
            <person name="Simakov O."/>
            <person name="Marletaz F."/>
            <person name="Cho S.-J."/>
            <person name="Edsinger-Gonzales E."/>
            <person name="Havlak P."/>
            <person name="Kuo D.-H."/>
            <person name="Larsson T."/>
            <person name="Lv J."/>
            <person name="Arendt D."/>
            <person name="Savage R."/>
            <person name="Osoegawa K."/>
            <person name="de Jong P."/>
            <person name="Lindberg D.R."/>
            <person name="Seaver E.C."/>
            <person name="Weisblat D.A."/>
            <person name="Putnam N.H."/>
            <person name="Grigoriev I.V."/>
            <person name="Rokhsar D.S."/>
        </authorList>
    </citation>
    <scope>NUCLEOTIDE SEQUENCE</scope>
    <source>
        <strain evidence="11">I ESC-2004</strain>
    </source>
</reference>
<dbReference type="InterPro" id="IPR017452">
    <property type="entry name" value="GPCR_Rhodpsn_7TM"/>
</dbReference>
<dbReference type="InterPro" id="IPR000276">
    <property type="entry name" value="GPCR_Rhodpsn"/>
</dbReference>
<keyword evidence="5 7" id="KW-0472">Membrane</keyword>
<dbReference type="PROSITE" id="PS00237">
    <property type="entry name" value="G_PROTEIN_RECEP_F1_1"/>
    <property type="match status" value="1"/>
</dbReference>
<dbReference type="STRING" id="283909.R7TVR9"/>
<evidence type="ECO:0000256" key="2">
    <source>
        <dbReference type="ARBA" id="ARBA00022475"/>
    </source>
</evidence>
<feature type="transmembrane region" description="Helical" evidence="7">
    <location>
        <begin position="144"/>
        <end position="165"/>
    </location>
</feature>
<organism evidence="9">
    <name type="scientific">Capitella teleta</name>
    <name type="common">Polychaete worm</name>
    <dbReference type="NCBI Taxonomy" id="283909"/>
    <lineage>
        <taxon>Eukaryota</taxon>
        <taxon>Metazoa</taxon>
        <taxon>Spiralia</taxon>
        <taxon>Lophotrochozoa</taxon>
        <taxon>Annelida</taxon>
        <taxon>Polychaeta</taxon>
        <taxon>Sedentaria</taxon>
        <taxon>Scolecida</taxon>
        <taxon>Capitellidae</taxon>
        <taxon>Capitella</taxon>
    </lineage>
</organism>
<keyword evidence="11" id="KW-1185">Reference proteome</keyword>
<feature type="transmembrane region" description="Helical" evidence="7">
    <location>
        <begin position="289"/>
        <end position="307"/>
    </location>
</feature>
<evidence type="ECO:0000313" key="9">
    <source>
        <dbReference type="EMBL" id="ELT95105.1"/>
    </source>
</evidence>
<keyword evidence="2" id="KW-1003">Cell membrane</keyword>
<name>R7TVR9_CAPTE</name>
<keyword evidence="3 6" id="KW-0812">Transmembrane</keyword>
<evidence type="ECO:0000256" key="3">
    <source>
        <dbReference type="ARBA" id="ARBA00022692"/>
    </source>
</evidence>
<feature type="transmembrane region" description="Helical" evidence="7">
    <location>
        <begin position="185"/>
        <end position="206"/>
    </location>
</feature>
<evidence type="ECO:0000256" key="4">
    <source>
        <dbReference type="ARBA" id="ARBA00022989"/>
    </source>
</evidence>
<dbReference type="OMA" id="RWIFIAY"/>